<reference evidence="9" key="1">
    <citation type="journal article" date="2017" name="Genome Biol.">
        <title>Comparative genomics reveals high biological diversity and specific adaptations in the industrially and medically important fungal genus Aspergillus.</title>
        <authorList>
            <person name="de Vries R.P."/>
            <person name="Riley R."/>
            <person name="Wiebenga A."/>
            <person name="Aguilar-Osorio G."/>
            <person name="Amillis S."/>
            <person name="Uchima C.A."/>
            <person name="Anderluh G."/>
            <person name="Asadollahi M."/>
            <person name="Askin M."/>
            <person name="Barry K."/>
            <person name="Battaglia E."/>
            <person name="Bayram O."/>
            <person name="Benocci T."/>
            <person name="Braus-Stromeyer S.A."/>
            <person name="Caldana C."/>
            <person name="Canovas D."/>
            <person name="Cerqueira G.C."/>
            <person name="Chen F."/>
            <person name="Chen W."/>
            <person name="Choi C."/>
            <person name="Clum A."/>
            <person name="Dos Santos R.A."/>
            <person name="Damasio A.R."/>
            <person name="Diallinas G."/>
            <person name="Emri T."/>
            <person name="Fekete E."/>
            <person name="Flipphi M."/>
            <person name="Freyberg S."/>
            <person name="Gallo A."/>
            <person name="Gournas C."/>
            <person name="Habgood R."/>
            <person name="Hainaut M."/>
            <person name="Harispe M.L."/>
            <person name="Henrissat B."/>
            <person name="Hilden K.S."/>
            <person name="Hope R."/>
            <person name="Hossain A."/>
            <person name="Karabika E."/>
            <person name="Karaffa L."/>
            <person name="Karanyi Z."/>
            <person name="Krasevec N."/>
            <person name="Kuo A."/>
            <person name="Kusch H."/>
            <person name="LaButti K."/>
            <person name="Lagendijk E.L."/>
            <person name="Lapidus A."/>
            <person name="Levasseur A."/>
            <person name="Lindquist E."/>
            <person name="Lipzen A."/>
            <person name="Logrieco A.F."/>
            <person name="MacCabe A."/>
            <person name="Maekelae M.R."/>
            <person name="Malavazi I."/>
            <person name="Melin P."/>
            <person name="Meyer V."/>
            <person name="Mielnichuk N."/>
            <person name="Miskei M."/>
            <person name="Molnar A.P."/>
            <person name="Mule G."/>
            <person name="Ngan C.Y."/>
            <person name="Orejas M."/>
            <person name="Orosz E."/>
            <person name="Ouedraogo J.P."/>
            <person name="Overkamp K.M."/>
            <person name="Park H.-S."/>
            <person name="Perrone G."/>
            <person name="Piumi F."/>
            <person name="Punt P.J."/>
            <person name="Ram A.F."/>
            <person name="Ramon A."/>
            <person name="Rauscher S."/>
            <person name="Record E."/>
            <person name="Riano-Pachon D.M."/>
            <person name="Robert V."/>
            <person name="Roehrig J."/>
            <person name="Ruller R."/>
            <person name="Salamov A."/>
            <person name="Salih N.S."/>
            <person name="Samson R.A."/>
            <person name="Sandor E."/>
            <person name="Sanguinetti M."/>
            <person name="Schuetze T."/>
            <person name="Sepcic K."/>
            <person name="Shelest E."/>
            <person name="Sherlock G."/>
            <person name="Sophianopoulou V."/>
            <person name="Squina F.M."/>
            <person name="Sun H."/>
            <person name="Susca A."/>
            <person name="Todd R.B."/>
            <person name="Tsang A."/>
            <person name="Unkles S.E."/>
            <person name="van de Wiele N."/>
            <person name="van Rossen-Uffink D."/>
            <person name="Oliveira J.V."/>
            <person name="Vesth T.C."/>
            <person name="Visser J."/>
            <person name="Yu J.-H."/>
            <person name="Zhou M."/>
            <person name="Andersen M.R."/>
            <person name="Archer D.B."/>
            <person name="Baker S.E."/>
            <person name="Benoit I."/>
            <person name="Brakhage A.A."/>
            <person name="Braus G.H."/>
            <person name="Fischer R."/>
            <person name="Frisvad J.C."/>
            <person name="Goldman G.H."/>
            <person name="Houbraken J."/>
            <person name="Oakley B."/>
            <person name="Pocsi I."/>
            <person name="Scazzocchio C."/>
            <person name="Seiboth B."/>
            <person name="vanKuyk P.A."/>
            <person name="Wortman J."/>
            <person name="Dyer P.S."/>
            <person name="Grigoriev I.V."/>
        </authorList>
    </citation>
    <scope>NUCLEOTIDE SEQUENCE [LARGE SCALE GENOMIC DNA]</scope>
    <source>
        <strain evidence="9">CBS 106.47</strain>
    </source>
</reference>
<comment type="cofactor">
    <cofactor evidence="1">
        <name>FAD</name>
        <dbReference type="ChEBI" id="CHEBI:57692"/>
    </cofactor>
</comment>
<keyword evidence="7" id="KW-0560">Oxidoreductase</keyword>
<dbReference type="EMBL" id="KV878246">
    <property type="protein sequence ID" value="OJZ83024.1"/>
    <property type="molecule type" value="Genomic_DNA"/>
</dbReference>
<keyword evidence="4" id="KW-0285">Flavoprotein</keyword>
<dbReference type="PANTHER" id="PTHR43098">
    <property type="entry name" value="L-ORNITHINE N(5)-MONOOXYGENASE-RELATED"/>
    <property type="match status" value="1"/>
</dbReference>
<evidence type="ECO:0000256" key="1">
    <source>
        <dbReference type="ARBA" id="ARBA00001974"/>
    </source>
</evidence>
<dbReference type="Proteomes" id="UP000184063">
    <property type="component" value="Unassembled WGS sequence"/>
</dbReference>
<name>A0A1M3T8D3_ASPLC</name>
<protein>
    <recommendedName>
        <fullName evidence="10">FAD/NAD(P)-binding domain-containing protein</fullName>
    </recommendedName>
</protein>
<accession>A0A1M3T8D3</accession>
<comment type="pathway">
    <text evidence="2">Secondary metabolite biosynthesis; terpenoid biosynthesis.</text>
</comment>
<dbReference type="GO" id="GO:0016491">
    <property type="term" value="F:oxidoreductase activity"/>
    <property type="evidence" value="ECO:0007669"/>
    <property type="project" value="UniProtKB-KW"/>
</dbReference>
<dbReference type="SUPFAM" id="SSF51905">
    <property type="entry name" value="FAD/NAD(P)-binding domain"/>
    <property type="match status" value="3"/>
</dbReference>
<organism evidence="8 9">
    <name type="scientific">Aspergillus luchuensis (strain CBS 106.47)</name>
    <dbReference type="NCBI Taxonomy" id="1137211"/>
    <lineage>
        <taxon>Eukaryota</taxon>
        <taxon>Fungi</taxon>
        <taxon>Dikarya</taxon>
        <taxon>Ascomycota</taxon>
        <taxon>Pezizomycotina</taxon>
        <taxon>Eurotiomycetes</taxon>
        <taxon>Eurotiomycetidae</taxon>
        <taxon>Eurotiales</taxon>
        <taxon>Aspergillaceae</taxon>
        <taxon>Aspergillus</taxon>
        <taxon>Aspergillus subgen. Circumdati</taxon>
    </lineage>
</organism>
<dbReference type="VEuPathDB" id="FungiDB:ASPFODRAFT_35596"/>
<evidence type="ECO:0000256" key="2">
    <source>
        <dbReference type="ARBA" id="ARBA00004721"/>
    </source>
</evidence>
<sequence length="651" mass="72111">MGSISISEADFTATLEKYAAEAQKRLRADGIAQYADIALSDKFKHFAEDPWVRGEVNQSKNPYLSQPAPVPNGGHTKVVITGAGFGALLYAVRLIQTAGFKAEDFVFVDSAWGFGGTWYWNRYPGLMCDVESSCYLPLLDETGFIPSHRYSYGPELRQYAELVAEHFQFQRRPLFGCTIHETVWNDASSEWMTKVVRKHPVTKTEETYVIRSEFVILASGILNRPKLPRLAGLDTYTGHIFHTSRWDYDYTGGSPTDPTLDLLRGKKVAFIGTGATGIQVVPELAKWAGQLYVFQRTPSAVDTRGQKTIDPEEWRRDVTQNRKAWQQERRENMAAFLSRIPNLPMKNLVNDGWTHFPSYSALIGGPAAANVTDSNVTEYVKLLHGLDMPRQEGIRQRVDAIVKDSATAEGLKPWYPGWCKRPCFHDDYLDAFNQPNVQLVDTAGRGIDGFSSRGICFDGQEYNVDVVIFGTGFESFTAGGPSYRARIDVRGRGGESLDDKWKKGAGTLHGVLTHGFPNLILTGFAQAGTTVNVVHIMDLLGSHVAKIIAAAQKKVGPTDKLVIEPTFEAEEAWALTVASNAYAYAAIPGCTPSYATLEGARMQAKTPEDQFKMARSLSWGRGILDFTEVLETWHQKNGLSDLHISSSGVVL</sequence>
<gene>
    <name evidence="8" type="ORF">ASPFODRAFT_35596</name>
</gene>
<dbReference type="PANTHER" id="PTHR43098:SF2">
    <property type="entry name" value="FAD-BINDING MONOOXYGENASE AUSB-RELATED"/>
    <property type="match status" value="1"/>
</dbReference>
<proteinExistence type="inferred from homology"/>
<dbReference type="Gene3D" id="3.50.50.60">
    <property type="entry name" value="FAD/NAD(P)-binding domain"/>
    <property type="match status" value="3"/>
</dbReference>
<evidence type="ECO:0000256" key="5">
    <source>
        <dbReference type="ARBA" id="ARBA00022827"/>
    </source>
</evidence>
<evidence type="ECO:0008006" key="10">
    <source>
        <dbReference type="Google" id="ProtNLM"/>
    </source>
</evidence>
<dbReference type="OrthoDB" id="66881at2759"/>
<comment type="similarity">
    <text evidence="3">Belongs to the FAD-binding monooxygenase family.</text>
</comment>
<evidence type="ECO:0000256" key="4">
    <source>
        <dbReference type="ARBA" id="ARBA00022630"/>
    </source>
</evidence>
<dbReference type="AlphaFoldDB" id="A0A1M3T8D3"/>
<evidence type="ECO:0000256" key="6">
    <source>
        <dbReference type="ARBA" id="ARBA00022857"/>
    </source>
</evidence>
<keyword evidence="6" id="KW-0521">NADP</keyword>
<evidence type="ECO:0000313" key="9">
    <source>
        <dbReference type="Proteomes" id="UP000184063"/>
    </source>
</evidence>
<dbReference type="InterPro" id="IPR036188">
    <property type="entry name" value="FAD/NAD-bd_sf"/>
</dbReference>
<dbReference type="InterPro" id="IPR050775">
    <property type="entry name" value="FAD-binding_Monooxygenases"/>
</dbReference>
<keyword evidence="5" id="KW-0274">FAD</keyword>
<evidence type="ECO:0000256" key="7">
    <source>
        <dbReference type="ARBA" id="ARBA00023002"/>
    </source>
</evidence>
<evidence type="ECO:0000313" key="8">
    <source>
        <dbReference type="EMBL" id="OJZ83024.1"/>
    </source>
</evidence>
<evidence type="ECO:0000256" key="3">
    <source>
        <dbReference type="ARBA" id="ARBA00010139"/>
    </source>
</evidence>